<keyword evidence="5" id="KW-1185">Reference proteome</keyword>
<dbReference type="RefSeq" id="WP_131761279.1">
    <property type="nucleotide sequence ID" value="NZ_CAACUY010000156.1"/>
</dbReference>
<dbReference type="InterPro" id="IPR055568">
    <property type="entry name" value="DUF7144"/>
</dbReference>
<feature type="region of interest" description="Disordered" evidence="1">
    <location>
        <begin position="1"/>
        <end position="24"/>
    </location>
</feature>
<feature type="transmembrane region" description="Helical" evidence="2">
    <location>
        <begin position="102"/>
        <end position="121"/>
    </location>
</feature>
<dbReference type="Pfam" id="PF23636">
    <property type="entry name" value="DUF7144"/>
    <property type="match status" value="1"/>
</dbReference>
<keyword evidence="2" id="KW-1133">Transmembrane helix</keyword>
<evidence type="ECO:0000256" key="2">
    <source>
        <dbReference type="SAM" id="Phobius"/>
    </source>
</evidence>
<keyword evidence="2" id="KW-0472">Membrane</keyword>
<reference evidence="5" key="1">
    <citation type="journal article" date="2019" name="Int. J. Syst. Evol. Microbiol.">
        <title>The Global Catalogue of Microorganisms (GCM) 10K type strain sequencing project: providing services to taxonomists for standard genome sequencing and annotation.</title>
        <authorList>
            <consortium name="The Broad Institute Genomics Platform"/>
            <consortium name="The Broad Institute Genome Sequencing Center for Infectious Disease"/>
            <person name="Wu L."/>
            <person name="Ma J."/>
        </authorList>
    </citation>
    <scope>NUCLEOTIDE SEQUENCE [LARGE SCALE GENOMIC DNA]</scope>
    <source>
        <strain evidence="5">JCM 9371</strain>
    </source>
</reference>
<feature type="transmembrane region" description="Helical" evidence="2">
    <location>
        <begin position="29"/>
        <end position="54"/>
    </location>
</feature>
<gene>
    <name evidence="4" type="ORF">ACFQZM_31690</name>
</gene>
<sequence>MPQSHAPTRARRGRAAGTGRSGRSAGWTAGLAAFGGIMVLLNGFLQVMTGFVALLDGDFYVVAPHYPYDLDTTAWGWTQVVVGLLLAATGFAALAGILWARIAVIATAAVSAVAAFLFIPYQPVWSVIVIIADVLVIWAMCGYTRAIAERHSERF</sequence>
<evidence type="ECO:0000256" key="1">
    <source>
        <dbReference type="SAM" id="MobiDB-lite"/>
    </source>
</evidence>
<accession>A0ABW2XRI9</accession>
<evidence type="ECO:0000313" key="5">
    <source>
        <dbReference type="Proteomes" id="UP001597063"/>
    </source>
</evidence>
<organism evidence="4 5">
    <name type="scientific">Actinomadura fibrosa</name>
    <dbReference type="NCBI Taxonomy" id="111802"/>
    <lineage>
        <taxon>Bacteria</taxon>
        <taxon>Bacillati</taxon>
        <taxon>Actinomycetota</taxon>
        <taxon>Actinomycetes</taxon>
        <taxon>Streptosporangiales</taxon>
        <taxon>Thermomonosporaceae</taxon>
        <taxon>Actinomadura</taxon>
    </lineage>
</organism>
<dbReference type="Proteomes" id="UP001597063">
    <property type="component" value="Unassembled WGS sequence"/>
</dbReference>
<keyword evidence="2" id="KW-0812">Transmembrane</keyword>
<proteinExistence type="predicted"/>
<feature type="transmembrane region" description="Helical" evidence="2">
    <location>
        <begin position="74"/>
        <end position="95"/>
    </location>
</feature>
<feature type="compositionally biased region" description="Low complexity" evidence="1">
    <location>
        <begin position="15"/>
        <end position="24"/>
    </location>
</feature>
<evidence type="ECO:0000259" key="3">
    <source>
        <dbReference type="Pfam" id="PF23636"/>
    </source>
</evidence>
<dbReference type="EMBL" id="JBHTGP010000016">
    <property type="protein sequence ID" value="MFD0689091.1"/>
    <property type="molecule type" value="Genomic_DNA"/>
</dbReference>
<comment type="caution">
    <text evidence="4">The sequence shown here is derived from an EMBL/GenBank/DDBJ whole genome shotgun (WGS) entry which is preliminary data.</text>
</comment>
<feature type="domain" description="DUF7144" evidence="3">
    <location>
        <begin position="32"/>
        <end position="143"/>
    </location>
</feature>
<evidence type="ECO:0000313" key="4">
    <source>
        <dbReference type="EMBL" id="MFD0689091.1"/>
    </source>
</evidence>
<protein>
    <recommendedName>
        <fullName evidence="3">DUF7144 domain-containing protein</fullName>
    </recommendedName>
</protein>
<feature type="transmembrane region" description="Helical" evidence="2">
    <location>
        <begin position="127"/>
        <end position="148"/>
    </location>
</feature>
<name>A0ABW2XRI9_9ACTN</name>